<protein>
    <submittedName>
        <fullName evidence="1">Uncharacterized protein</fullName>
    </submittedName>
</protein>
<sequence length="67" mass="8133">MLKIEFLDCVMIFTQGTQKKHRADRKKYDKEQINPPDLLLNPMFCCFLKDYYLHKNLWAADFLHKIL</sequence>
<dbReference type="Proteomes" id="UP001056693">
    <property type="component" value="Unassembled WGS sequence"/>
</dbReference>
<dbReference type="RefSeq" id="WP_249377339.1">
    <property type="nucleotide sequence ID" value="NZ_SNUZ01000017.1"/>
</dbReference>
<accession>A0ABT0NKP5</accession>
<reference evidence="1 2" key="1">
    <citation type="submission" date="2019-03" db="EMBL/GenBank/DDBJ databases">
        <authorList>
            <person name="Molinero N."/>
            <person name="Sanchez B."/>
            <person name="Walker A."/>
            <person name="Duncan S."/>
            <person name="Delgado S."/>
            <person name="Margolles A."/>
        </authorList>
    </citation>
    <scope>NUCLEOTIDE SEQUENCE [LARGE SCALE GENOMIC DNA]</scope>
    <source>
        <strain evidence="1 2">IPLA60002</strain>
    </source>
</reference>
<gene>
    <name evidence="1" type="ORF">E2N93_11060</name>
</gene>
<evidence type="ECO:0000313" key="2">
    <source>
        <dbReference type="Proteomes" id="UP001056693"/>
    </source>
</evidence>
<evidence type="ECO:0000313" key="1">
    <source>
        <dbReference type="EMBL" id="MCL3788517.1"/>
    </source>
</evidence>
<organism evidence="1 2">
    <name type="scientific">Ruminococcus bromii</name>
    <dbReference type="NCBI Taxonomy" id="40518"/>
    <lineage>
        <taxon>Bacteria</taxon>
        <taxon>Bacillati</taxon>
        <taxon>Bacillota</taxon>
        <taxon>Clostridia</taxon>
        <taxon>Eubacteriales</taxon>
        <taxon>Oscillospiraceae</taxon>
        <taxon>Ruminococcus</taxon>
    </lineage>
</organism>
<dbReference type="EMBL" id="SNUZ01000017">
    <property type="protein sequence ID" value="MCL3788517.1"/>
    <property type="molecule type" value="Genomic_DNA"/>
</dbReference>
<comment type="caution">
    <text evidence="1">The sequence shown here is derived from an EMBL/GenBank/DDBJ whole genome shotgun (WGS) entry which is preliminary data.</text>
</comment>
<proteinExistence type="predicted"/>
<keyword evidence="2" id="KW-1185">Reference proteome</keyword>
<name>A0ABT0NKP5_9FIRM</name>